<proteinExistence type="predicted"/>
<evidence type="ECO:0000313" key="2">
    <source>
        <dbReference type="Proteomes" id="UP000225358"/>
    </source>
</evidence>
<dbReference type="EMBL" id="KX552041">
    <property type="protein sequence ID" value="AOQ27299.1"/>
    <property type="molecule type" value="Genomic_DNA"/>
</dbReference>
<dbReference type="InterPro" id="IPR008928">
    <property type="entry name" value="6-hairpin_glycosidase_sf"/>
</dbReference>
<accession>A0A1D7XFH9</accession>
<protein>
    <submittedName>
        <fullName evidence="1">Tail fiber protein</fullName>
    </submittedName>
</protein>
<organism evidence="1 2">
    <name type="scientific">Escherichia phage ESCO13</name>
    <dbReference type="NCBI Taxonomy" id="1881104"/>
    <lineage>
        <taxon>Viruses</taxon>
        <taxon>Duplodnaviria</taxon>
        <taxon>Heunggongvirae</taxon>
        <taxon>Uroviricota</taxon>
        <taxon>Caudoviricetes</taxon>
        <taxon>Stephanstirmvirinae</taxon>
        <taxon>Phapecoctavirus</taxon>
        <taxon>Phapecoctavirus ESCO13</taxon>
    </lineage>
</organism>
<keyword evidence="2" id="KW-1185">Reference proteome</keyword>
<reference evidence="1" key="1">
    <citation type="submission" date="2017-02" db="EMBL/GenBank/DDBJ databases">
        <title>Complete genome sequence of two Escherichia coli phages, vB_EcoM_ ESCO5 and vB_EcoM_ESCO13, which are related to phAPEC8.</title>
        <authorList>
            <person name="Trotereau A."/>
            <person name="Gonnet M."/>
            <person name="Viardot A."/>
            <person name="Lalmanach A.-C."/>
            <person name="Guabiraba R."/>
            <person name="Chanteloup N."/>
            <person name="Schouler C."/>
        </authorList>
    </citation>
    <scope>NUCLEOTIDE SEQUENCE [LARGE SCALE GENOMIC DNA]</scope>
</reference>
<gene>
    <name evidence="1" type="ORF">ESCO13_00179</name>
</gene>
<dbReference type="GO" id="GO:0005975">
    <property type="term" value="P:carbohydrate metabolic process"/>
    <property type="evidence" value="ECO:0007669"/>
    <property type="project" value="InterPro"/>
</dbReference>
<name>A0A1D7XFH9_9CAUD</name>
<sequence>MSRVKHNIDNTFQLIEGLVQFLERNTGLTIDPTVQHYIINPQNVLANNRHFINWTAQEGQPNGDATTEGQSVLITGFAYAYLATGDKKYLESAEKYWQAYIDHFFGGQPIPDPPAKYRPNWIINGKEPRLAHYPLTDDGYPTHGGFKGSMMTWINGRTVIPKGAPHWGEYLDKAWFAFNGNLGWNSVNATVYATNPDGSTNWKEYGDQWDVEWIIDRLGRKVDWDGNILSTGHSFAEYGTVQLKNASVNGDYKFNYATCNPVEHGGYLLKRNEMWHNRPVNVPVELGYQDNASDAETWWCDANYLMYQITGERKYWLCWQSSLLLCQDYSNIDMFDKFFRRSTTAIIPFTDGISYDYSYPSTAIPKYSRDELGYTVIRQDVSAQTTLEQQAVWFRVDQNSKLRIEFQGVDDAGEGVLFRPELELSKTKSETDTVTYRCGLPLGAANMTKMDIPLSSFMRTEPPGGGVYIIAEPRIIVDWGSNTVIQYKYATGIAGTNSDQIVSANMDSDGGFTIGFWLTPTKTANLKSITYRSYADDFNITITDSAGWRWWAMLEKTNSAWVTKALSPADFKLSTWQPNHNDTETKPSSINLTAVDQINIALDSEPANGLTGAIDFYCVNDIPSLYSSAAGDDYTMYFRVTVSSENPYTAKLGDCTILDYKLDSLNYTPGIIPFSNISDPNTALYDGWRGIPYPGYQYPSLYCFKGRDIDWVRMNNSIDFLYDSQMWFYNKFAPVMPGPMAQAYVWDRWDAHKYGNKNEFTMYHWNDKAWDGYEARAFFCACHTVYELKQRGAEVPAKLLTVCKNWINYLKWFQDNNEGRTPTIFYPNGEVAAPVDDFTSHMSALFMAGCAIMGMAGYDSEIPNIRIVADRCFELIQENYIVLGPNHVMNGCWSAAPRPDSDNGVFFGFHAGELLRGFGLYALYKKLNPQNALPVLDSSNIPALTVLTMANISVDVTE</sequence>
<evidence type="ECO:0000313" key="1">
    <source>
        <dbReference type="EMBL" id="AOQ27299.1"/>
    </source>
</evidence>
<dbReference type="SUPFAM" id="SSF48208">
    <property type="entry name" value="Six-hairpin glycosidases"/>
    <property type="match status" value="1"/>
</dbReference>
<dbReference type="Proteomes" id="UP000225358">
    <property type="component" value="Segment"/>
</dbReference>